<proteinExistence type="predicted"/>
<protein>
    <recommendedName>
        <fullName evidence="3">Stage III sporulation protein AG</fullName>
    </recommendedName>
</protein>
<evidence type="ECO:0000313" key="2">
    <source>
        <dbReference type="EMBL" id="HDW51534.1"/>
    </source>
</evidence>
<comment type="caution">
    <text evidence="2">The sequence shown here is derived from an EMBL/GenBank/DDBJ whole genome shotgun (WGS) entry which is preliminary data.</text>
</comment>
<dbReference type="AlphaFoldDB" id="A0A7C1J859"/>
<organism evidence="2">
    <name type="scientific">Ammonifex degensii</name>
    <dbReference type="NCBI Taxonomy" id="42838"/>
    <lineage>
        <taxon>Bacteria</taxon>
        <taxon>Bacillati</taxon>
        <taxon>Bacillota</taxon>
        <taxon>Clostridia</taxon>
        <taxon>Thermoanaerobacterales</taxon>
        <taxon>Thermoanaerobacteraceae</taxon>
        <taxon>Ammonifex</taxon>
    </lineage>
</organism>
<gene>
    <name evidence="2" type="ORF">ENQ35_02165</name>
</gene>
<keyword evidence="1" id="KW-1133">Transmembrane helix</keyword>
<evidence type="ECO:0008006" key="3">
    <source>
        <dbReference type="Google" id="ProtNLM"/>
    </source>
</evidence>
<keyword evidence="1" id="KW-0812">Transmembrane</keyword>
<keyword evidence="1" id="KW-0472">Membrane</keyword>
<dbReference type="EMBL" id="DSMV01000135">
    <property type="protein sequence ID" value="HDW51534.1"/>
    <property type="molecule type" value="Genomic_DNA"/>
</dbReference>
<reference evidence="2" key="1">
    <citation type="journal article" date="2020" name="mSystems">
        <title>Genome- and Community-Level Interaction Insights into Carbon Utilization and Element Cycling Functions of Hydrothermarchaeota in Hydrothermal Sediment.</title>
        <authorList>
            <person name="Zhou Z."/>
            <person name="Liu Y."/>
            <person name="Xu W."/>
            <person name="Pan J."/>
            <person name="Luo Z.H."/>
            <person name="Li M."/>
        </authorList>
    </citation>
    <scope>NUCLEOTIDE SEQUENCE [LARGE SCALE GENOMIC DNA]</scope>
    <source>
        <strain evidence="2">SpSt-301</strain>
    </source>
</reference>
<feature type="transmembrane region" description="Helical" evidence="1">
    <location>
        <begin position="20"/>
        <end position="38"/>
    </location>
</feature>
<name>A0A7C1J859_9THEO</name>
<accession>A0A7C1J859</accession>
<evidence type="ECO:0000256" key="1">
    <source>
        <dbReference type="SAM" id="Phobius"/>
    </source>
</evidence>
<sequence length="215" mass="22446">MKGFYLGFLGKEGIIAKNPVYWLKIALLSVAGILLLVIGGTGGGRSTSDTVVTGGGNVSPPVSKPSAIKEEEKFLAERLKVVLQDIAGVGEVEVAVRLAGTTRAAFAVNTTAGRRVTEEKDRSGMSRLTTEDNSNGQVVVVVREGQREEPVVEREEAPRILGVLVVADGAADPPVKAEIFRAVQVALGVEAHRVLVVPRRAGAGIGLSSGAEGVR</sequence>